<dbReference type="Gene3D" id="3.90.25.10">
    <property type="entry name" value="UDP-galactose 4-epimerase, domain 1"/>
    <property type="match status" value="1"/>
</dbReference>
<proteinExistence type="inferred from homology"/>
<dbReference type="GO" id="GO:0016491">
    <property type="term" value="F:oxidoreductase activity"/>
    <property type="evidence" value="ECO:0007669"/>
    <property type="project" value="UniProtKB-KW"/>
</dbReference>
<name>A0A0F2M046_SPOSC</name>
<comment type="caution">
    <text evidence="5">The sequence shown here is derived from an EMBL/GenBank/DDBJ whole genome shotgun (WGS) entry which is preliminary data.</text>
</comment>
<dbReference type="InterPro" id="IPR051609">
    <property type="entry name" value="NmrA/Isoflavone_reductase-like"/>
</dbReference>
<reference evidence="5 6" key="2">
    <citation type="journal article" date="2015" name="Eukaryot. Cell">
        <title>Asexual propagation of a virulent clone complex in a human and feline outbreak of sporotrichosis.</title>
        <authorList>
            <person name="Teixeira Mde M."/>
            <person name="Rodrigues A.M."/>
            <person name="Tsui C.K."/>
            <person name="de Almeida L.G."/>
            <person name="Van Diepeningen A.D."/>
            <person name="van den Ende B.G."/>
            <person name="Fernandes G.F."/>
            <person name="Kano R."/>
            <person name="Hamelin R.C."/>
            <person name="Lopes-Bezerra L.M."/>
            <person name="Vasconcelos A.T."/>
            <person name="de Hoog S."/>
            <person name="de Camargo Z.P."/>
            <person name="Felipe M.S."/>
        </authorList>
    </citation>
    <scope>NUCLEOTIDE SEQUENCE [LARGE SCALE GENOMIC DNA]</scope>
    <source>
        <strain evidence="5 6">1099-18</strain>
    </source>
</reference>
<dbReference type="EMBL" id="AXCR01000010">
    <property type="protein sequence ID" value="KJR82135.1"/>
    <property type="molecule type" value="Genomic_DNA"/>
</dbReference>
<sequence>MFEHRAVFSAICFDDETTPVACRLQNLADGATDDEKGQQLPDVQITSGRSTSSICLLTIDTLSTTFTASTTAVFIILTFTMSNIAVAGGHGNVGRTLVEVLRASLPETTVFALGRKTPEDAARKELSLAVDYSDVAATTKTLADNNIGTVISAISVMDATSSAAQLSLIEAAVQSGTVARFIASDWGMEHSTDSFLYPFRHAAIEALAKTSLQYTTVVNGYFLDFYGLPHVKSYLPPLGFAIDVKNKVAGIPGTGDDTIAVTYTFDVAAFVARLLSLDTWAPTTYLYGDRLTLNELLALAEAARGAKFAVSYDSPASLAKNEITELPLHVAFYKMVPKPMVQGMMAMFGRWVLEGRFDVPVEKTLNVQFPEVKTSSAAEIVGKWKGH</sequence>
<dbReference type="InterPro" id="IPR036291">
    <property type="entry name" value="NAD(P)-bd_dom_sf"/>
</dbReference>
<dbReference type="Proteomes" id="UP000033710">
    <property type="component" value="Unassembled WGS sequence"/>
</dbReference>
<dbReference type="AlphaFoldDB" id="A0A0F2M046"/>
<dbReference type="SUPFAM" id="SSF51735">
    <property type="entry name" value="NAD(P)-binding Rossmann-fold domains"/>
    <property type="match status" value="1"/>
</dbReference>
<evidence type="ECO:0000313" key="6">
    <source>
        <dbReference type="Proteomes" id="UP000033710"/>
    </source>
</evidence>
<evidence type="ECO:0000256" key="2">
    <source>
        <dbReference type="ARBA" id="ARBA00022857"/>
    </source>
</evidence>
<keyword evidence="2" id="KW-0521">NADP</keyword>
<dbReference type="InterPro" id="IPR008030">
    <property type="entry name" value="NmrA-like"/>
</dbReference>
<dbReference type="KEGG" id="ssck:SPSK_03377"/>
<dbReference type="Pfam" id="PF05368">
    <property type="entry name" value="NmrA"/>
    <property type="match status" value="1"/>
</dbReference>
<reference evidence="5 6" key="1">
    <citation type="journal article" date="2014" name="BMC Genomics">
        <title>Comparative genomics of the major fungal agents of human and animal Sporotrichosis: Sporothrix schenckii and Sporothrix brasiliensis.</title>
        <authorList>
            <person name="Teixeira M.M."/>
            <person name="de Almeida L.G."/>
            <person name="Kubitschek-Barreira P."/>
            <person name="Alves F.L."/>
            <person name="Kioshima E.S."/>
            <person name="Abadio A.K."/>
            <person name="Fernandes L."/>
            <person name="Derengowski L.S."/>
            <person name="Ferreira K.S."/>
            <person name="Souza R.C."/>
            <person name="Ruiz J.C."/>
            <person name="de Andrade N.C."/>
            <person name="Paes H.C."/>
            <person name="Nicola A.M."/>
            <person name="Albuquerque P."/>
            <person name="Gerber A.L."/>
            <person name="Martins V.P."/>
            <person name="Peconick L.D."/>
            <person name="Neto A.V."/>
            <person name="Chaucanez C.B."/>
            <person name="Silva P.A."/>
            <person name="Cunha O.L."/>
            <person name="de Oliveira F.F."/>
            <person name="dos Santos T.C."/>
            <person name="Barros A.L."/>
            <person name="Soares M.A."/>
            <person name="de Oliveira L.M."/>
            <person name="Marini M.M."/>
            <person name="Villalobos-Duno H."/>
            <person name="Cunha M.M."/>
            <person name="de Hoog S."/>
            <person name="da Silveira J.F."/>
            <person name="Henrissat B."/>
            <person name="Nino-Vega G.A."/>
            <person name="Cisalpino P.S."/>
            <person name="Mora-Montes H.M."/>
            <person name="Almeida S.R."/>
            <person name="Stajich J.E."/>
            <person name="Lopes-Bezerra L.M."/>
            <person name="Vasconcelos A.T."/>
            <person name="Felipe M.S."/>
        </authorList>
    </citation>
    <scope>NUCLEOTIDE SEQUENCE [LARGE SCALE GENOMIC DNA]</scope>
    <source>
        <strain evidence="5 6">1099-18</strain>
    </source>
</reference>
<evidence type="ECO:0000256" key="1">
    <source>
        <dbReference type="ARBA" id="ARBA00005725"/>
    </source>
</evidence>
<gene>
    <name evidence="5" type="ORF">SPSK_03377</name>
</gene>
<dbReference type="PANTHER" id="PTHR47706:SF4">
    <property type="entry name" value="NMRA-LIKE DOMAIN-CONTAINING PROTEIN"/>
    <property type="match status" value="1"/>
</dbReference>
<keyword evidence="3" id="KW-0560">Oxidoreductase</keyword>
<organism evidence="5 6">
    <name type="scientific">Sporothrix schenckii 1099-18</name>
    <dbReference type="NCBI Taxonomy" id="1397361"/>
    <lineage>
        <taxon>Eukaryota</taxon>
        <taxon>Fungi</taxon>
        <taxon>Dikarya</taxon>
        <taxon>Ascomycota</taxon>
        <taxon>Pezizomycotina</taxon>
        <taxon>Sordariomycetes</taxon>
        <taxon>Sordariomycetidae</taxon>
        <taxon>Ophiostomatales</taxon>
        <taxon>Ophiostomataceae</taxon>
        <taxon>Sporothrix</taxon>
    </lineage>
</organism>
<dbReference type="OrthoDB" id="419598at2759"/>
<dbReference type="Gene3D" id="3.40.50.720">
    <property type="entry name" value="NAD(P)-binding Rossmann-like Domain"/>
    <property type="match status" value="1"/>
</dbReference>
<protein>
    <submittedName>
        <fullName evidence="5">NmrA-like family protein</fullName>
    </submittedName>
</protein>
<dbReference type="VEuPathDB" id="FungiDB:SPSK_03377"/>
<accession>A0A0F2M046</accession>
<evidence type="ECO:0000256" key="3">
    <source>
        <dbReference type="ARBA" id="ARBA00023002"/>
    </source>
</evidence>
<dbReference type="RefSeq" id="XP_016584811.1">
    <property type="nucleotide sequence ID" value="XM_016730215.1"/>
</dbReference>
<evidence type="ECO:0000313" key="5">
    <source>
        <dbReference type="EMBL" id="KJR82135.1"/>
    </source>
</evidence>
<dbReference type="PANTHER" id="PTHR47706">
    <property type="entry name" value="NMRA-LIKE FAMILY PROTEIN"/>
    <property type="match status" value="1"/>
</dbReference>
<comment type="similarity">
    <text evidence="1">Belongs to the NmrA-type oxidoreductase family. Isoflavone reductase subfamily.</text>
</comment>
<evidence type="ECO:0000259" key="4">
    <source>
        <dbReference type="Pfam" id="PF05368"/>
    </source>
</evidence>
<feature type="domain" description="NmrA-like" evidence="4">
    <location>
        <begin position="82"/>
        <end position="366"/>
    </location>
</feature>
<dbReference type="GeneID" id="27665492"/>